<dbReference type="OrthoDB" id="5288753at2"/>
<evidence type="ECO:0000256" key="5">
    <source>
        <dbReference type="ARBA" id="ARBA00023239"/>
    </source>
</evidence>
<protein>
    <recommendedName>
        <fullName evidence="7">Endolytic murein transglycosylase</fullName>
        <ecNumber evidence="7">4.2.2.29</ecNumber>
    </recommendedName>
    <alternativeName>
        <fullName evidence="7">Peptidoglycan lytic transglycosylase</fullName>
    </alternativeName>
    <alternativeName>
        <fullName evidence="7">Peptidoglycan polymerization terminase</fullName>
    </alternativeName>
</protein>
<dbReference type="GO" id="GO:0071555">
    <property type="term" value="P:cell wall organization"/>
    <property type="evidence" value="ECO:0007669"/>
    <property type="project" value="UniProtKB-KW"/>
</dbReference>
<gene>
    <name evidence="7" type="primary">mltG</name>
    <name evidence="8" type="ORF">JCM31447_28840</name>
</gene>
<dbReference type="Proteomes" id="UP000291236">
    <property type="component" value="Chromosome"/>
</dbReference>
<dbReference type="AlphaFoldDB" id="A0A4P2VQQ9"/>
<evidence type="ECO:0000313" key="8">
    <source>
        <dbReference type="EMBL" id="BBH54419.1"/>
    </source>
</evidence>
<dbReference type="RefSeq" id="WP_130612120.1">
    <property type="nucleotide sequence ID" value="NZ_AP019368.1"/>
</dbReference>
<evidence type="ECO:0000256" key="4">
    <source>
        <dbReference type="ARBA" id="ARBA00023136"/>
    </source>
</evidence>
<dbReference type="CDD" id="cd08010">
    <property type="entry name" value="MltG_like"/>
    <property type="match status" value="1"/>
</dbReference>
<dbReference type="Gene3D" id="3.30.1490.480">
    <property type="entry name" value="Endolytic murein transglycosylase"/>
    <property type="match status" value="1"/>
</dbReference>
<keyword evidence="9" id="KW-1185">Reference proteome</keyword>
<reference evidence="8 9" key="1">
    <citation type="submission" date="2018-12" db="EMBL/GenBank/DDBJ databases">
        <title>Rubrispira sanarue gen. nov., sp., nov., a member of the order Silvanigrellales, isolated from a brackish lake in Hamamatsu Japan.</title>
        <authorList>
            <person name="Maejima Y."/>
            <person name="Iino T."/>
            <person name="Muraguchi Y."/>
            <person name="Fukuda K."/>
            <person name="Nojiri H."/>
            <person name="Ohkuma M."/>
            <person name="Moriuchi R."/>
            <person name="Dohra H."/>
            <person name="Kimbara K."/>
            <person name="Shintani M."/>
        </authorList>
    </citation>
    <scope>NUCLEOTIDE SEQUENCE [LARGE SCALE GENOMIC DNA]</scope>
    <source>
        <strain evidence="8 9">RF1110005</strain>
    </source>
</reference>
<dbReference type="Gene3D" id="3.30.160.60">
    <property type="entry name" value="Classic Zinc Finger"/>
    <property type="match status" value="1"/>
</dbReference>
<keyword evidence="3 7" id="KW-1133">Transmembrane helix</keyword>
<evidence type="ECO:0000256" key="7">
    <source>
        <dbReference type="HAMAP-Rule" id="MF_02065"/>
    </source>
</evidence>
<dbReference type="Pfam" id="PF02618">
    <property type="entry name" value="YceG"/>
    <property type="match status" value="1"/>
</dbReference>
<dbReference type="PANTHER" id="PTHR30518">
    <property type="entry name" value="ENDOLYTIC MUREIN TRANSGLYCOSYLASE"/>
    <property type="match status" value="1"/>
</dbReference>
<keyword evidence="5 7" id="KW-0456">Lyase</keyword>
<comment type="function">
    <text evidence="7">Functions as a peptidoglycan terminase that cleaves nascent peptidoglycan strands endolytically to terminate their elongation.</text>
</comment>
<dbReference type="NCBIfam" id="TIGR00247">
    <property type="entry name" value="endolytic transglycosylase MltG"/>
    <property type="match status" value="1"/>
</dbReference>
<evidence type="ECO:0000256" key="1">
    <source>
        <dbReference type="ARBA" id="ARBA00022475"/>
    </source>
</evidence>
<evidence type="ECO:0000256" key="2">
    <source>
        <dbReference type="ARBA" id="ARBA00022692"/>
    </source>
</evidence>
<evidence type="ECO:0000256" key="3">
    <source>
        <dbReference type="ARBA" id="ARBA00022989"/>
    </source>
</evidence>
<dbReference type="HAMAP" id="MF_02065">
    <property type="entry name" value="MltG"/>
    <property type="match status" value="1"/>
</dbReference>
<dbReference type="EC" id="4.2.2.29" evidence="7"/>
<dbReference type="GO" id="GO:0005886">
    <property type="term" value="C:plasma membrane"/>
    <property type="evidence" value="ECO:0007669"/>
    <property type="project" value="UniProtKB-SubCell"/>
</dbReference>
<name>A0A4P2VQQ9_FLUSA</name>
<dbReference type="GO" id="GO:0009252">
    <property type="term" value="P:peptidoglycan biosynthetic process"/>
    <property type="evidence" value="ECO:0007669"/>
    <property type="project" value="UniProtKB-UniRule"/>
</dbReference>
<feature type="transmembrane region" description="Helical" evidence="7">
    <location>
        <begin position="7"/>
        <end position="28"/>
    </location>
</feature>
<keyword evidence="6 7" id="KW-0961">Cell wall biogenesis/degradation</keyword>
<keyword evidence="4 7" id="KW-0472">Membrane</keyword>
<evidence type="ECO:0000256" key="6">
    <source>
        <dbReference type="ARBA" id="ARBA00023316"/>
    </source>
</evidence>
<dbReference type="KEGG" id="sbf:JCM31447_28840"/>
<evidence type="ECO:0000313" key="9">
    <source>
        <dbReference type="Proteomes" id="UP000291236"/>
    </source>
</evidence>
<feature type="site" description="Important for catalytic activity" evidence="7">
    <location>
        <position position="220"/>
    </location>
</feature>
<dbReference type="InterPro" id="IPR003770">
    <property type="entry name" value="MLTG-like"/>
</dbReference>
<dbReference type="EMBL" id="AP019368">
    <property type="protein sequence ID" value="BBH54419.1"/>
    <property type="molecule type" value="Genomic_DNA"/>
</dbReference>
<proteinExistence type="inferred from homology"/>
<sequence length="343" mass="39269">MIKRFIFLLLTIFSSFLVFSFLWFMYWLKSSNPLHKEPVEYSLIEGSTFTKVAYDLERQNVISHPKLFSVYAKIIQVTGDLKVGSYLFPVDISPDQVLSKLVRGDIITTRITIAEGLNIYQISELLSQYFPKVNYKIWIDLMHSKELIQYVSPQAKVNSLEGFIFPQTYVFNPSSPPKFIVKTFLTEFKKNVTQEMLDKAKQLGLSQLQYVTLASIVERETGLPTERERIAGVYWNRLKIKMKLQADPTVIYGVWKTYKGSLTRKDLVTPTPYNTYTQYGLPPGPIANPGLASLKATLSPVSNDLYFVAKGDGSHIFSKNLVDHNKAVRNYVIFLKKSKKESN</sequence>
<keyword evidence="2 7" id="KW-0812">Transmembrane</keyword>
<organism evidence="8 9">
    <name type="scientific">Fluviispira sanaruensis</name>
    <dbReference type="NCBI Taxonomy" id="2493639"/>
    <lineage>
        <taxon>Bacteria</taxon>
        <taxon>Pseudomonadati</taxon>
        <taxon>Bdellovibrionota</taxon>
        <taxon>Oligoflexia</taxon>
        <taxon>Silvanigrellales</taxon>
        <taxon>Silvanigrellaceae</taxon>
        <taxon>Fluviispira</taxon>
    </lineage>
</organism>
<keyword evidence="1 7" id="KW-1003">Cell membrane</keyword>
<comment type="catalytic activity">
    <reaction evidence="7">
        <text>a peptidoglycan chain = a peptidoglycan chain with N-acetyl-1,6-anhydromuramyl-[peptide] at the reducing end + a peptidoglycan chain with N-acetylglucosamine at the non-reducing end.</text>
        <dbReference type="EC" id="4.2.2.29"/>
    </reaction>
</comment>
<dbReference type="GO" id="GO:0008932">
    <property type="term" value="F:lytic endotransglycosylase activity"/>
    <property type="evidence" value="ECO:0007669"/>
    <property type="project" value="UniProtKB-UniRule"/>
</dbReference>
<accession>A0A4P2VQQ9</accession>
<comment type="subcellular location">
    <subcellularLocation>
        <location evidence="7">Cell membrane</location>
        <topology evidence="7">Single-pass membrane protein</topology>
    </subcellularLocation>
</comment>
<comment type="similarity">
    <text evidence="7">Belongs to the transglycosylase MltG family.</text>
</comment>
<dbReference type="PANTHER" id="PTHR30518:SF2">
    <property type="entry name" value="ENDOLYTIC MUREIN TRANSGLYCOSYLASE"/>
    <property type="match status" value="1"/>
</dbReference>